<evidence type="ECO:0000256" key="1">
    <source>
        <dbReference type="ARBA" id="ARBA00022723"/>
    </source>
</evidence>
<feature type="region of interest" description="Disordered" evidence="6">
    <location>
        <begin position="245"/>
        <end position="314"/>
    </location>
</feature>
<keyword evidence="4" id="KW-0862">Zinc</keyword>
<evidence type="ECO:0000256" key="2">
    <source>
        <dbReference type="ARBA" id="ARBA00022737"/>
    </source>
</evidence>
<feature type="domain" description="C2H2-type" evidence="7">
    <location>
        <begin position="554"/>
        <end position="582"/>
    </location>
</feature>
<feature type="region of interest" description="Disordered" evidence="6">
    <location>
        <begin position="111"/>
        <end position="138"/>
    </location>
</feature>
<feature type="region of interest" description="Disordered" evidence="6">
    <location>
        <begin position="344"/>
        <end position="372"/>
    </location>
</feature>
<protein>
    <submittedName>
        <fullName evidence="8">Zinc finger protein ZFMSA12A</fullName>
    </submittedName>
</protein>
<comment type="caution">
    <text evidence="8">The sequence shown here is derived from an EMBL/GenBank/DDBJ whole genome shotgun (WGS) entry which is preliminary data.</text>
</comment>
<dbReference type="InterPro" id="IPR013087">
    <property type="entry name" value="Znf_C2H2_type"/>
</dbReference>
<evidence type="ECO:0000256" key="6">
    <source>
        <dbReference type="SAM" id="MobiDB-lite"/>
    </source>
</evidence>
<dbReference type="EMBL" id="LNIX01000044">
    <property type="protein sequence ID" value="OXA38651.1"/>
    <property type="molecule type" value="Genomic_DNA"/>
</dbReference>
<feature type="domain" description="C2H2-type" evidence="7">
    <location>
        <begin position="740"/>
        <end position="767"/>
    </location>
</feature>
<feature type="domain" description="C2H2-type" evidence="7">
    <location>
        <begin position="710"/>
        <end position="737"/>
    </location>
</feature>
<proteinExistence type="predicted"/>
<dbReference type="SMART" id="SM00355">
    <property type="entry name" value="ZnF_C2H2"/>
    <property type="match status" value="6"/>
</dbReference>
<feature type="compositionally biased region" description="Low complexity" evidence="6">
    <location>
        <begin position="344"/>
        <end position="354"/>
    </location>
</feature>
<dbReference type="SUPFAM" id="SSF57667">
    <property type="entry name" value="beta-beta-alpha zinc fingers"/>
    <property type="match status" value="3"/>
</dbReference>
<dbReference type="GO" id="GO:0008270">
    <property type="term" value="F:zinc ion binding"/>
    <property type="evidence" value="ECO:0007669"/>
    <property type="project" value="UniProtKB-KW"/>
</dbReference>
<keyword evidence="2" id="KW-0677">Repeat</keyword>
<dbReference type="FunFam" id="3.30.160.60:FF:000100">
    <property type="entry name" value="Zinc finger 45-like"/>
    <property type="match status" value="1"/>
</dbReference>
<name>A0A226D1Y0_FOLCA</name>
<feature type="domain" description="C2H2-type" evidence="7">
    <location>
        <begin position="650"/>
        <end position="673"/>
    </location>
</feature>
<dbReference type="Gene3D" id="3.30.160.60">
    <property type="entry name" value="Classic Zinc Finger"/>
    <property type="match status" value="3"/>
</dbReference>
<feature type="region of interest" description="Disordered" evidence="6">
    <location>
        <begin position="766"/>
        <end position="815"/>
    </location>
</feature>
<feature type="compositionally biased region" description="Basic residues" evidence="6">
    <location>
        <begin position="113"/>
        <end position="126"/>
    </location>
</feature>
<dbReference type="PANTHER" id="PTHR24379:SF121">
    <property type="entry name" value="C2H2-TYPE DOMAIN-CONTAINING PROTEIN"/>
    <property type="match status" value="1"/>
</dbReference>
<dbReference type="InterPro" id="IPR036236">
    <property type="entry name" value="Znf_C2H2_sf"/>
</dbReference>
<evidence type="ECO:0000313" key="9">
    <source>
        <dbReference type="Proteomes" id="UP000198287"/>
    </source>
</evidence>
<dbReference type="Proteomes" id="UP000198287">
    <property type="component" value="Unassembled WGS sequence"/>
</dbReference>
<keyword evidence="3 5" id="KW-0863">Zinc-finger</keyword>
<gene>
    <name evidence="8" type="ORF">Fcan01_26623</name>
</gene>
<accession>A0A226D1Y0</accession>
<sequence>MALKKHHHQYASLSGTVQKGCVFADLRSSGRVDCSLWRLRPHGHSGRRSVRGNGETPRPIRTVLKNHILTDTNEKFAYFQINGEEAAIIRRIAKAVRSQVILNVKRAQDGKFYQRRKPKRNKRRGPPPKATGTSGTIAGTNRTMVRTKGTNRPIAGKRKAPYQISGQFGSRKRRKNTHNIPIKPTLEGDPHLPIGLYPTLDFADALLGEEICPQFEDDPLKIEPFKPNIEPDDLKIEPDDIKIESDESNIEPDDPKINPLQIEADPDYYPPEPESGQHNDVNDNQEFTISSKNKSTTRPEKTEITNPCPKQDVPHTTRLKKLIKITNRAPKYVPLTTIAAKAKIADSASTSAKKPVPPRPRKPLPLKKPATPAENDAAFSLLPIPVTPAWTWLDFVTWRTAHAKANPPTYSRLNPPVKTPPLSWLATHFSITTFPCPHCPCNFATLAAWYAHQPACRPKNTGSQNPTPIREDTPYPIPVTPTWTWPDFVKWRKTYARTHFKKTDPPTQIPTLTWLAAHYSITTFPCPHCTQILPTLSTWTAHELYCPQNTTPGYKCPTCQKFFTNTINLEGHQRRKHLPREALTCTGCGVLFLEIVPFTAHVTAPDCAAACREAAIPCKIGPHVVHYFPTTAAFDLHIQARHPPRWALPFECPQCPKRFVMSTARDKHIATIHNSTIGVCEVCGASMKDSSLRNHMIEVHKSREPGAKRFICNICGRGLISQVKLTRHRQIHIRPEDAEHLCTQCGKRFRLKEYLDIHMYSHDPERKGYYKGRGKGDPQRRGLGGAKIGRPPVKPREDEGAEAGDQDFLGEMHAK</sequence>
<evidence type="ECO:0000256" key="5">
    <source>
        <dbReference type="PROSITE-ProRule" id="PRU00042"/>
    </source>
</evidence>
<dbReference type="PROSITE" id="PS50157">
    <property type="entry name" value="ZINC_FINGER_C2H2_2"/>
    <property type="match status" value="4"/>
</dbReference>
<feature type="compositionally biased region" description="Polar residues" evidence="6">
    <location>
        <begin position="282"/>
        <end position="296"/>
    </location>
</feature>
<evidence type="ECO:0000256" key="3">
    <source>
        <dbReference type="ARBA" id="ARBA00022771"/>
    </source>
</evidence>
<dbReference type="AlphaFoldDB" id="A0A226D1Y0"/>
<evidence type="ECO:0000313" key="8">
    <source>
        <dbReference type="EMBL" id="OXA38651.1"/>
    </source>
</evidence>
<feature type="compositionally biased region" description="Basic and acidic residues" evidence="6">
    <location>
        <begin position="766"/>
        <end position="780"/>
    </location>
</feature>
<evidence type="ECO:0000256" key="4">
    <source>
        <dbReference type="ARBA" id="ARBA00022833"/>
    </source>
</evidence>
<dbReference type="PANTHER" id="PTHR24379">
    <property type="entry name" value="KRAB AND ZINC FINGER DOMAIN-CONTAINING"/>
    <property type="match status" value="1"/>
</dbReference>
<organism evidence="8 9">
    <name type="scientific">Folsomia candida</name>
    <name type="common">Springtail</name>
    <dbReference type="NCBI Taxonomy" id="158441"/>
    <lineage>
        <taxon>Eukaryota</taxon>
        <taxon>Metazoa</taxon>
        <taxon>Ecdysozoa</taxon>
        <taxon>Arthropoda</taxon>
        <taxon>Hexapoda</taxon>
        <taxon>Collembola</taxon>
        <taxon>Entomobryomorpha</taxon>
        <taxon>Isotomoidea</taxon>
        <taxon>Isotomidae</taxon>
        <taxon>Proisotominae</taxon>
        <taxon>Folsomia</taxon>
    </lineage>
</organism>
<keyword evidence="9" id="KW-1185">Reference proteome</keyword>
<evidence type="ECO:0000259" key="7">
    <source>
        <dbReference type="PROSITE" id="PS50157"/>
    </source>
</evidence>
<keyword evidence="1" id="KW-0479">Metal-binding</keyword>
<reference evidence="8 9" key="1">
    <citation type="submission" date="2015-12" db="EMBL/GenBank/DDBJ databases">
        <title>The genome of Folsomia candida.</title>
        <authorList>
            <person name="Faddeeva A."/>
            <person name="Derks M.F."/>
            <person name="Anvar Y."/>
            <person name="Smit S."/>
            <person name="Van Straalen N."/>
            <person name="Roelofs D."/>
        </authorList>
    </citation>
    <scope>NUCLEOTIDE SEQUENCE [LARGE SCALE GENOMIC DNA]</scope>
    <source>
        <strain evidence="8 9">VU population</strain>
        <tissue evidence="8">Whole body</tissue>
    </source>
</reference>
<dbReference type="OrthoDB" id="7697749at2759"/>
<dbReference type="PROSITE" id="PS00028">
    <property type="entry name" value="ZINC_FINGER_C2H2_1"/>
    <property type="match status" value="4"/>
</dbReference>
<dbReference type="Pfam" id="PF00096">
    <property type="entry name" value="zf-C2H2"/>
    <property type="match status" value="2"/>
</dbReference>